<dbReference type="AlphaFoldDB" id="A0A5J4PKZ5"/>
<protein>
    <submittedName>
        <fullName evidence="1">Uncharacterized protein</fullName>
    </submittedName>
</protein>
<sequence>MAEILSKKMAVQASTFKPLVYTDRLFIFRDLGKFRYVGSDWKEVTPKGKTKLELEDQYSDAMTGIIDAQQALIVAMENGLGGHNNVEQIEHAYAMLCGRKRGSAVERT</sequence>
<organism evidence="1 2">
    <name type="scientific">Streblomastix strix</name>
    <dbReference type="NCBI Taxonomy" id="222440"/>
    <lineage>
        <taxon>Eukaryota</taxon>
        <taxon>Metamonada</taxon>
        <taxon>Preaxostyla</taxon>
        <taxon>Oxymonadida</taxon>
        <taxon>Streblomastigidae</taxon>
        <taxon>Streblomastix</taxon>
    </lineage>
</organism>
<accession>A0A5J4PKZ5</accession>
<feature type="non-terminal residue" evidence="1">
    <location>
        <position position="108"/>
    </location>
</feature>
<dbReference type="Proteomes" id="UP000324800">
    <property type="component" value="Unassembled WGS sequence"/>
</dbReference>
<name>A0A5J4PKZ5_9EUKA</name>
<dbReference type="EMBL" id="SNRW01050393">
    <property type="protein sequence ID" value="KAA6309244.1"/>
    <property type="molecule type" value="Genomic_DNA"/>
</dbReference>
<reference evidence="1 2" key="1">
    <citation type="submission" date="2019-03" db="EMBL/GenBank/DDBJ databases">
        <title>Single cell metagenomics reveals metabolic interactions within the superorganism composed of flagellate Streblomastix strix and complex community of Bacteroidetes bacteria on its surface.</title>
        <authorList>
            <person name="Treitli S.C."/>
            <person name="Kolisko M."/>
            <person name="Husnik F."/>
            <person name="Keeling P."/>
            <person name="Hampl V."/>
        </authorList>
    </citation>
    <scope>NUCLEOTIDE SEQUENCE [LARGE SCALE GENOMIC DNA]</scope>
    <source>
        <strain evidence="1">ST1C</strain>
    </source>
</reference>
<evidence type="ECO:0000313" key="2">
    <source>
        <dbReference type="Proteomes" id="UP000324800"/>
    </source>
</evidence>
<evidence type="ECO:0000313" key="1">
    <source>
        <dbReference type="EMBL" id="KAA6309244.1"/>
    </source>
</evidence>
<proteinExistence type="predicted"/>
<gene>
    <name evidence="1" type="ORF">EZS28_056550</name>
</gene>
<comment type="caution">
    <text evidence="1">The sequence shown here is derived from an EMBL/GenBank/DDBJ whole genome shotgun (WGS) entry which is preliminary data.</text>
</comment>